<evidence type="ECO:0000313" key="1">
    <source>
        <dbReference type="EMBL" id="KAK1427036.1"/>
    </source>
</evidence>
<dbReference type="AlphaFoldDB" id="A0AAD8NZX1"/>
<accession>A0AAD8NZX1</accession>
<comment type="caution">
    <text evidence="1">The sequence shown here is derived from an EMBL/GenBank/DDBJ whole genome shotgun (WGS) entry which is preliminary data.</text>
</comment>
<dbReference type="Proteomes" id="UP001229421">
    <property type="component" value="Unassembled WGS sequence"/>
</dbReference>
<organism evidence="1 2">
    <name type="scientific">Tagetes erecta</name>
    <name type="common">African marigold</name>
    <dbReference type="NCBI Taxonomy" id="13708"/>
    <lineage>
        <taxon>Eukaryota</taxon>
        <taxon>Viridiplantae</taxon>
        <taxon>Streptophyta</taxon>
        <taxon>Embryophyta</taxon>
        <taxon>Tracheophyta</taxon>
        <taxon>Spermatophyta</taxon>
        <taxon>Magnoliopsida</taxon>
        <taxon>eudicotyledons</taxon>
        <taxon>Gunneridae</taxon>
        <taxon>Pentapetalae</taxon>
        <taxon>asterids</taxon>
        <taxon>campanulids</taxon>
        <taxon>Asterales</taxon>
        <taxon>Asteraceae</taxon>
        <taxon>Asteroideae</taxon>
        <taxon>Heliantheae alliance</taxon>
        <taxon>Tageteae</taxon>
        <taxon>Tagetes</taxon>
    </lineage>
</organism>
<gene>
    <name evidence="1" type="ORF">QVD17_15718</name>
</gene>
<proteinExistence type="predicted"/>
<sequence>MFFAVGTIKDILGDGSSKVYNAIISSDEASKPNVTLEPCGSEAHCVSDVPSCWHCLFRRRSSNSDDILQSINFHRLPVEKLKAHEWKNCFTIVGSFVYIVLLKQNFFYAGFFYQFTIRESMGVVFSLGGARNKDK</sequence>
<protein>
    <submittedName>
        <fullName evidence="1">Uncharacterized protein</fullName>
    </submittedName>
</protein>
<evidence type="ECO:0000313" key="2">
    <source>
        <dbReference type="Proteomes" id="UP001229421"/>
    </source>
</evidence>
<reference evidence="1" key="1">
    <citation type="journal article" date="2023" name="bioRxiv">
        <title>Improved chromosome-level genome assembly for marigold (Tagetes erecta).</title>
        <authorList>
            <person name="Jiang F."/>
            <person name="Yuan L."/>
            <person name="Wang S."/>
            <person name="Wang H."/>
            <person name="Xu D."/>
            <person name="Wang A."/>
            <person name="Fan W."/>
        </authorList>
    </citation>
    <scope>NUCLEOTIDE SEQUENCE</scope>
    <source>
        <strain evidence="1">WSJ</strain>
        <tissue evidence="1">Leaf</tissue>
    </source>
</reference>
<keyword evidence="2" id="KW-1185">Reference proteome</keyword>
<name>A0AAD8NZX1_TARER</name>
<dbReference type="EMBL" id="JAUHHV010000004">
    <property type="protein sequence ID" value="KAK1427036.1"/>
    <property type="molecule type" value="Genomic_DNA"/>
</dbReference>